<organism evidence="2">
    <name type="scientific">Polaromonas hydrogenivorans</name>
    <dbReference type="NCBI Taxonomy" id="335476"/>
    <lineage>
        <taxon>Bacteria</taxon>
        <taxon>Pseudomonadati</taxon>
        <taxon>Pseudomonadota</taxon>
        <taxon>Betaproteobacteria</taxon>
        <taxon>Burkholderiales</taxon>
        <taxon>Comamonadaceae</taxon>
        <taxon>Polaromonas</taxon>
    </lineage>
</organism>
<proteinExistence type="predicted"/>
<sequence length="150" mass="15855">MFCRPVASRPFPEGVSRCLPGLSPGNIWRHAIAHFFAPASPPTSRRSRPKGDCKAAVALHIDKGEKDGVRLDGLSFIVMLHSPGPMGQGNIAVGLIVDEAASPPQVEAIRAIATGVSRGGRWPCSHRSLAASQASSSGRSASRPTHWCIQ</sequence>
<dbReference type="EMBL" id="CP157677">
    <property type="protein sequence ID" value="XBP72925.1"/>
    <property type="molecule type" value="Genomic_DNA"/>
</dbReference>
<dbReference type="AlphaFoldDB" id="A0AAU7LZ60"/>
<evidence type="ECO:0000256" key="1">
    <source>
        <dbReference type="SAM" id="MobiDB-lite"/>
    </source>
</evidence>
<reference evidence="2" key="1">
    <citation type="submission" date="2024-05" db="EMBL/GenBank/DDBJ databases">
        <authorList>
            <person name="Bunk B."/>
            <person name="Swiderski J."/>
            <person name="Sproer C."/>
            <person name="Thiel V."/>
        </authorList>
    </citation>
    <scope>NUCLEOTIDE SEQUENCE</scope>
    <source>
        <strain evidence="2">DSM 17735</strain>
        <plasmid evidence="2">p2</plasmid>
    </source>
</reference>
<name>A0AAU7LZ60_9BURK</name>
<protein>
    <submittedName>
        <fullName evidence="2">DUF1326 domain-containing protein</fullName>
    </submittedName>
</protein>
<dbReference type="RefSeq" id="WP_349282772.1">
    <property type="nucleotide sequence ID" value="NZ_CP157677.1"/>
</dbReference>
<feature type="compositionally biased region" description="Low complexity" evidence="1">
    <location>
        <begin position="130"/>
        <end position="143"/>
    </location>
</feature>
<feature type="region of interest" description="Disordered" evidence="1">
    <location>
        <begin position="130"/>
        <end position="150"/>
    </location>
</feature>
<keyword evidence="2" id="KW-0614">Plasmid</keyword>
<gene>
    <name evidence="2" type="ORF">ABLV49_23285</name>
</gene>
<geneLocation type="plasmid" evidence="2">
    <name>p2</name>
</geneLocation>
<dbReference type="Pfam" id="PF07040">
    <property type="entry name" value="DUF1326"/>
    <property type="match status" value="1"/>
</dbReference>
<accession>A0AAU7LZ60</accession>
<dbReference type="InterPro" id="IPR009758">
    <property type="entry name" value="DUF1326"/>
</dbReference>
<evidence type="ECO:0000313" key="2">
    <source>
        <dbReference type="EMBL" id="XBP72925.1"/>
    </source>
</evidence>